<gene>
    <name evidence="3" type="ORF">SAMN05421806_13023</name>
</gene>
<dbReference type="EMBL" id="FNFF01000030">
    <property type="protein sequence ID" value="SDL35903.1"/>
    <property type="molecule type" value="Genomic_DNA"/>
</dbReference>
<keyword evidence="1" id="KW-0560">Oxidoreductase</keyword>
<name>A0A1G9JFJ0_9ACTN</name>
<dbReference type="PANTHER" id="PTHR43364:SF4">
    <property type="entry name" value="NAD(P)-LINKED OXIDOREDUCTASE SUPERFAMILY PROTEIN"/>
    <property type="match status" value="1"/>
</dbReference>
<dbReference type="RefSeq" id="WP_093618031.1">
    <property type="nucleotide sequence ID" value="NZ_FNFF01000030.1"/>
</dbReference>
<evidence type="ECO:0000313" key="3">
    <source>
        <dbReference type="EMBL" id="SDL35903.1"/>
    </source>
</evidence>
<evidence type="ECO:0000313" key="4">
    <source>
        <dbReference type="Proteomes" id="UP000199155"/>
    </source>
</evidence>
<evidence type="ECO:0000256" key="1">
    <source>
        <dbReference type="ARBA" id="ARBA00023002"/>
    </source>
</evidence>
<feature type="domain" description="NADP-dependent oxidoreductase" evidence="2">
    <location>
        <begin position="34"/>
        <end position="305"/>
    </location>
</feature>
<reference evidence="3 4" key="1">
    <citation type="submission" date="2016-10" db="EMBL/GenBank/DDBJ databases">
        <authorList>
            <person name="de Groot N.N."/>
        </authorList>
    </citation>
    <scope>NUCLEOTIDE SEQUENCE [LARGE SCALE GENOMIC DNA]</scope>
    <source>
        <strain evidence="3 4">CGMCC 4.5727</strain>
    </source>
</reference>
<proteinExistence type="predicted"/>
<dbReference type="GO" id="GO:0016491">
    <property type="term" value="F:oxidoreductase activity"/>
    <property type="evidence" value="ECO:0007669"/>
    <property type="project" value="UniProtKB-KW"/>
</dbReference>
<dbReference type="Pfam" id="PF00248">
    <property type="entry name" value="Aldo_ket_red"/>
    <property type="match status" value="1"/>
</dbReference>
<dbReference type="AlphaFoldDB" id="A0A1G9JFJ0"/>
<dbReference type="SUPFAM" id="SSF51430">
    <property type="entry name" value="NAD(P)-linked oxidoreductase"/>
    <property type="match status" value="1"/>
</dbReference>
<dbReference type="InterPro" id="IPR036812">
    <property type="entry name" value="NAD(P)_OxRdtase_dom_sf"/>
</dbReference>
<dbReference type="InterPro" id="IPR050523">
    <property type="entry name" value="AKR_Detox_Biosynth"/>
</dbReference>
<dbReference type="OrthoDB" id="9768793at2"/>
<sequence length="306" mass="32709">MTHTTQFTNTEHVTHTEPDRSVFFLGGDLPVRRVGYGTMRLADGPGEPSGGEAHIWTAPADRAAAIRVLRTAVELGLNLIDTADAYALGAGEELVADALHPYREDLVIATKVGVVRPSPTEWVPLGHPAYLRQQAELSLRRLRTDRIDLLQLHRLDPEFPVAEQMGALKQLQEEGKVRHIGLSEVTVEELAEAEETAPVASVQNLYNLATRGHDDVVDHAAGRGIAFLPFFPLAMGAHAGPGSPLAQVAGEVGATPSQTALAWLLHRSPTVLPIPGTTSAAHLAENAAALEVALTDEQFDRIAAAA</sequence>
<organism evidence="3 4">
    <name type="scientific">Streptomyces indicus</name>
    <dbReference type="NCBI Taxonomy" id="417292"/>
    <lineage>
        <taxon>Bacteria</taxon>
        <taxon>Bacillati</taxon>
        <taxon>Actinomycetota</taxon>
        <taxon>Actinomycetes</taxon>
        <taxon>Kitasatosporales</taxon>
        <taxon>Streptomycetaceae</taxon>
        <taxon>Streptomyces</taxon>
    </lineage>
</organism>
<evidence type="ECO:0000259" key="2">
    <source>
        <dbReference type="Pfam" id="PF00248"/>
    </source>
</evidence>
<dbReference type="Proteomes" id="UP000199155">
    <property type="component" value="Unassembled WGS sequence"/>
</dbReference>
<dbReference type="InterPro" id="IPR023210">
    <property type="entry name" value="NADP_OxRdtase_dom"/>
</dbReference>
<protein>
    <submittedName>
        <fullName evidence="3">Predicted oxidoreductase</fullName>
    </submittedName>
</protein>
<dbReference type="CDD" id="cd19088">
    <property type="entry name" value="AKR_AKR13B1"/>
    <property type="match status" value="1"/>
</dbReference>
<dbReference type="InterPro" id="IPR020471">
    <property type="entry name" value="AKR"/>
</dbReference>
<dbReference type="PANTHER" id="PTHR43364">
    <property type="entry name" value="NADH-SPECIFIC METHYLGLYOXAL REDUCTASE-RELATED"/>
    <property type="match status" value="1"/>
</dbReference>
<dbReference type="Gene3D" id="3.20.20.100">
    <property type="entry name" value="NADP-dependent oxidoreductase domain"/>
    <property type="match status" value="1"/>
</dbReference>
<dbReference type="PRINTS" id="PR00069">
    <property type="entry name" value="ALDKETRDTASE"/>
</dbReference>
<accession>A0A1G9JFJ0</accession>
<dbReference type="STRING" id="417292.SAMN05421806_13023"/>
<keyword evidence="4" id="KW-1185">Reference proteome</keyword>